<feature type="region of interest" description="Disordered" evidence="6">
    <location>
        <begin position="70"/>
        <end position="103"/>
    </location>
</feature>
<dbReference type="AlphaFoldDB" id="A0AB38M926"/>
<keyword evidence="3 5" id="KW-0694">RNA-binding</keyword>
<dbReference type="GO" id="GO:0006417">
    <property type="term" value="P:regulation of translation"/>
    <property type="evidence" value="ECO:0007669"/>
    <property type="project" value="UniProtKB-KW"/>
</dbReference>
<comment type="caution">
    <text evidence="7">The sequence shown here is derived from an EMBL/GenBank/DDBJ whole genome shotgun (WGS) entry which is preliminary data.</text>
</comment>
<dbReference type="GO" id="GO:0003743">
    <property type="term" value="F:translation initiation factor activity"/>
    <property type="evidence" value="ECO:0007669"/>
    <property type="project" value="UniProtKB-KW"/>
</dbReference>
<name>A0AB38M926_AURPU</name>
<dbReference type="GO" id="GO:0000340">
    <property type="term" value="F:RNA 7-methylguanosine cap binding"/>
    <property type="evidence" value="ECO:0007669"/>
    <property type="project" value="TreeGrafter"/>
</dbReference>
<dbReference type="Proteomes" id="UP000305064">
    <property type="component" value="Unassembled WGS sequence"/>
</dbReference>
<dbReference type="Pfam" id="PF01652">
    <property type="entry name" value="IF4E"/>
    <property type="match status" value="1"/>
</dbReference>
<evidence type="ECO:0000313" key="7">
    <source>
        <dbReference type="EMBL" id="THY78926.1"/>
    </source>
</evidence>
<dbReference type="EMBL" id="QZBJ01000004">
    <property type="protein sequence ID" value="THY78926.1"/>
    <property type="molecule type" value="Genomic_DNA"/>
</dbReference>
<evidence type="ECO:0000256" key="1">
    <source>
        <dbReference type="ARBA" id="ARBA00022540"/>
    </source>
</evidence>
<keyword evidence="4 5" id="KW-0648">Protein biosynthesis</keyword>
<accession>A0AB38M926</accession>
<dbReference type="PANTHER" id="PTHR11960:SF66">
    <property type="entry name" value="EUKARYOTIC TRANSLATION INITIATION FACTOR 4E TYPE 3"/>
    <property type="match status" value="1"/>
</dbReference>
<dbReference type="InterPro" id="IPR023398">
    <property type="entry name" value="TIF_eIF4e-like"/>
</dbReference>
<dbReference type="PANTHER" id="PTHR11960">
    <property type="entry name" value="EUKARYOTIC TRANSLATION INITIATION FACTOR 4E RELATED"/>
    <property type="match status" value="1"/>
</dbReference>
<keyword evidence="1 5" id="KW-0396">Initiation factor</keyword>
<dbReference type="SUPFAM" id="SSF55418">
    <property type="entry name" value="eIF4e-like"/>
    <property type="match status" value="1"/>
</dbReference>
<keyword evidence="2" id="KW-0810">Translation regulation</keyword>
<dbReference type="InterPro" id="IPR001040">
    <property type="entry name" value="TIF_eIF_4E"/>
</dbReference>
<evidence type="ECO:0000256" key="5">
    <source>
        <dbReference type="RuleBase" id="RU004374"/>
    </source>
</evidence>
<protein>
    <submittedName>
        <fullName evidence="7">Translation initiation factor eIF4e</fullName>
    </submittedName>
</protein>
<evidence type="ECO:0000256" key="4">
    <source>
        <dbReference type="ARBA" id="ARBA00022917"/>
    </source>
</evidence>
<evidence type="ECO:0000313" key="8">
    <source>
        <dbReference type="Proteomes" id="UP000305064"/>
    </source>
</evidence>
<dbReference type="Gene3D" id="3.30.760.10">
    <property type="entry name" value="RNA Cap, Translation Initiation Factor Eif4e"/>
    <property type="match status" value="1"/>
</dbReference>
<comment type="similarity">
    <text evidence="5">Belongs to the eukaryotic initiation factor 4E family.</text>
</comment>
<evidence type="ECO:0000256" key="3">
    <source>
        <dbReference type="ARBA" id="ARBA00022884"/>
    </source>
</evidence>
<evidence type="ECO:0000256" key="6">
    <source>
        <dbReference type="SAM" id="MobiDB-lite"/>
    </source>
</evidence>
<organism evidence="7 8">
    <name type="scientific">Aureobasidium pullulans</name>
    <name type="common">Black yeast</name>
    <name type="synonym">Pullularia pullulans</name>
    <dbReference type="NCBI Taxonomy" id="5580"/>
    <lineage>
        <taxon>Eukaryota</taxon>
        <taxon>Fungi</taxon>
        <taxon>Dikarya</taxon>
        <taxon>Ascomycota</taxon>
        <taxon>Pezizomycotina</taxon>
        <taxon>Dothideomycetes</taxon>
        <taxon>Dothideomycetidae</taxon>
        <taxon>Dothideales</taxon>
        <taxon>Saccotheciaceae</taxon>
        <taxon>Aureobasidium</taxon>
    </lineage>
</organism>
<evidence type="ECO:0000256" key="2">
    <source>
        <dbReference type="ARBA" id="ARBA00022845"/>
    </source>
</evidence>
<dbReference type="GO" id="GO:0016281">
    <property type="term" value="C:eukaryotic translation initiation factor 4F complex"/>
    <property type="evidence" value="ECO:0007669"/>
    <property type="project" value="TreeGrafter"/>
</dbReference>
<sequence length="279" mass="31656">MYNSDYVKRYKTLQKYITMAGLPDLRRTGLSGSTPENTPARGKEMRANLLNKLRPPPLVHAWDFWHDRQDRTGSTITSPPPAPPTSSSNNSTAERTTSTKPTHNYEDRLVHLASISDVRTFWNVFNNFDVSALPLRDSVHLFHQYVKPLWEDPRNVHGGCWTFRVPKANAPAFWERIALLAVGEKLQAAVESDRKQFRDDICGVSLSVRFTSVLVQVWNRDAGHEEGIRKLLEAVFEGMEPELMPRENGYYYKPHYEHAAFKGQDSKSGGGEVAVSKQA</sequence>
<proteinExistence type="inferred from homology"/>
<reference evidence="7 8" key="1">
    <citation type="submission" date="2018-10" db="EMBL/GenBank/DDBJ databases">
        <title>Fifty Aureobasidium pullulans genomes reveal a recombining polyextremotolerant generalist.</title>
        <authorList>
            <person name="Gostincar C."/>
            <person name="Turk M."/>
            <person name="Zajc J."/>
            <person name="Gunde-Cimerman N."/>
        </authorList>
    </citation>
    <scope>NUCLEOTIDE SEQUENCE [LARGE SCALE GENOMIC DNA]</scope>
    <source>
        <strain evidence="7 8">EXF-4256</strain>
    </source>
</reference>
<gene>
    <name evidence="7" type="ORF">D6C94_00959</name>
</gene>